<accession>A0A0U2QQR8</accession>
<proteinExistence type="predicted"/>
<evidence type="ECO:0000313" key="1">
    <source>
        <dbReference type="EMBL" id="ALT00156.1"/>
    </source>
</evidence>
<dbReference type="STRING" id="1526571.AT746_19055"/>
<gene>
    <name evidence="1" type="ORF">AT746_19055</name>
</gene>
<protein>
    <submittedName>
        <fullName evidence="1">Uncharacterized protein</fullName>
    </submittedName>
</protein>
<evidence type="ECO:0000313" key="2">
    <source>
        <dbReference type="Proteomes" id="UP000068447"/>
    </source>
</evidence>
<dbReference type="AlphaFoldDB" id="A0A0U2QQR8"/>
<reference evidence="1 2" key="1">
    <citation type="submission" date="2015-12" db="EMBL/GenBank/DDBJ databases">
        <title>Complete genome of Lacimicrobium alkaliphilum KCTC 32984.</title>
        <authorList>
            <person name="Kim S.-G."/>
            <person name="Lee Y.-J."/>
        </authorList>
    </citation>
    <scope>NUCLEOTIDE SEQUENCE [LARGE SCALE GENOMIC DNA]</scope>
    <source>
        <strain evidence="1 2">YelD216</strain>
    </source>
</reference>
<dbReference type="KEGG" id="lal:AT746_19055"/>
<dbReference type="EMBL" id="CP013650">
    <property type="protein sequence ID" value="ALT00156.1"/>
    <property type="molecule type" value="Genomic_DNA"/>
</dbReference>
<name>A0A0U2QQR8_9ALTE</name>
<organism evidence="1 2">
    <name type="scientific">Lacimicrobium alkaliphilum</name>
    <dbReference type="NCBI Taxonomy" id="1526571"/>
    <lineage>
        <taxon>Bacteria</taxon>
        <taxon>Pseudomonadati</taxon>
        <taxon>Pseudomonadota</taxon>
        <taxon>Gammaproteobacteria</taxon>
        <taxon>Alteromonadales</taxon>
        <taxon>Alteromonadaceae</taxon>
        <taxon>Lacimicrobium</taxon>
    </lineage>
</organism>
<dbReference type="Proteomes" id="UP000068447">
    <property type="component" value="Chromosome"/>
</dbReference>
<keyword evidence="2" id="KW-1185">Reference proteome</keyword>
<sequence>MKVIKVVNIGLPQYKPCFIHKNKIIRDFVWVTSVYDPSVLPDLRADPQDLRWIRSDACSVGMMRTEMGIR</sequence>